<dbReference type="Pfam" id="PF17921">
    <property type="entry name" value="Integrase_H2C2"/>
    <property type="match status" value="1"/>
</dbReference>
<protein>
    <recommendedName>
        <fullName evidence="1">RNA-directed DNA polymerase</fullName>
        <ecNumber evidence="1">2.7.7.49</ecNumber>
    </recommendedName>
</protein>
<feature type="domain" description="Reverse transcriptase" evidence="15">
    <location>
        <begin position="542"/>
        <end position="721"/>
    </location>
</feature>
<dbReference type="InterPro" id="IPR018061">
    <property type="entry name" value="Retropepsins"/>
</dbReference>
<evidence type="ECO:0000256" key="10">
    <source>
        <dbReference type="ARBA" id="ARBA00022908"/>
    </source>
</evidence>
<dbReference type="InterPro" id="IPR043128">
    <property type="entry name" value="Rev_trsase/Diguanyl_cyclase"/>
</dbReference>
<dbReference type="FunFam" id="3.30.70.270:FF:000020">
    <property type="entry name" value="Transposon Tf2-6 polyprotein-like Protein"/>
    <property type="match status" value="2"/>
</dbReference>
<evidence type="ECO:0000256" key="1">
    <source>
        <dbReference type="ARBA" id="ARBA00012493"/>
    </source>
</evidence>
<dbReference type="CDD" id="cd00303">
    <property type="entry name" value="retropepsin_like"/>
    <property type="match status" value="2"/>
</dbReference>
<feature type="domain" description="Peptidase A2" evidence="14">
    <location>
        <begin position="278"/>
        <end position="350"/>
    </location>
</feature>
<dbReference type="Gene3D" id="3.10.10.10">
    <property type="entry name" value="HIV Type 1 Reverse Transcriptase, subunit A, domain 1"/>
    <property type="match status" value="2"/>
</dbReference>
<gene>
    <name evidence="17" type="primary">TY3B-I</name>
    <name evidence="17" type="ORF">T03_8851</name>
</gene>
<dbReference type="OrthoDB" id="154058at2759"/>
<name>A0A0V1C798_TRIBR</name>
<feature type="region of interest" description="Disordered" evidence="13">
    <location>
        <begin position="1659"/>
        <end position="1682"/>
    </location>
</feature>
<evidence type="ECO:0000256" key="2">
    <source>
        <dbReference type="ARBA" id="ARBA00022670"/>
    </source>
</evidence>
<dbReference type="CDD" id="cd01647">
    <property type="entry name" value="RT_LTR"/>
    <property type="match status" value="2"/>
</dbReference>
<feature type="domain" description="Peptidase A2" evidence="14">
    <location>
        <begin position="1697"/>
        <end position="1769"/>
    </location>
</feature>
<dbReference type="GO" id="GO:0042575">
    <property type="term" value="C:DNA polymerase complex"/>
    <property type="evidence" value="ECO:0007669"/>
    <property type="project" value="UniProtKB-ARBA"/>
</dbReference>
<feature type="domain" description="Reverse transcriptase" evidence="15">
    <location>
        <begin position="1900"/>
        <end position="2079"/>
    </location>
</feature>
<dbReference type="OMA" id="IQTPYNA"/>
<dbReference type="EC" id="2.7.7.49" evidence="1"/>
<dbReference type="Pfam" id="PF00078">
    <property type="entry name" value="RVT_1"/>
    <property type="match status" value="2"/>
</dbReference>
<dbReference type="Pfam" id="PF00077">
    <property type="entry name" value="RVP"/>
    <property type="match status" value="2"/>
</dbReference>
<dbReference type="Pfam" id="PF00665">
    <property type="entry name" value="rve"/>
    <property type="match status" value="1"/>
</dbReference>
<feature type="compositionally biased region" description="Basic and acidic residues" evidence="13">
    <location>
        <begin position="2274"/>
        <end position="2289"/>
    </location>
</feature>
<evidence type="ECO:0000256" key="7">
    <source>
        <dbReference type="ARBA" id="ARBA00022801"/>
    </source>
</evidence>
<feature type="domain" description="Integrase catalytic" evidence="16">
    <location>
        <begin position="1083"/>
        <end position="1243"/>
    </location>
</feature>
<evidence type="ECO:0000256" key="13">
    <source>
        <dbReference type="SAM" id="MobiDB-lite"/>
    </source>
</evidence>
<dbReference type="FunFam" id="1.10.340.70:FF:000001">
    <property type="entry name" value="Retrovirus-related Pol polyprotein from transposon gypsy-like Protein"/>
    <property type="match status" value="1"/>
</dbReference>
<dbReference type="InterPro" id="IPR001584">
    <property type="entry name" value="Integrase_cat-core"/>
</dbReference>
<feature type="compositionally biased region" description="Basic and acidic residues" evidence="13">
    <location>
        <begin position="931"/>
        <end position="946"/>
    </location>
</feature>
<dbReference type="SUPFAM" id="SSF50630">
    <property type="entry name" value="Acid proteases"/>
    <property type="match status" value="2"/>
</dbReference>
<keyword evidence="10" id="KW-0229">DNA integration</keyword>
<comment type="caution">
    <text evidence="17">The sequence shown here is derived from an EMBL/GenBank/DDBJ whole genome shotgun (WGS) entry which is preliminary data.</text>
</comment>
<dbReference type="InterPro" id="IPR041588">
    <property type="entry name" value="Integrase_H2C2"/>
</dbReference>
<keyword evidence="5" id="KW-0540">Nuclease</keyword>
<evidence type="ECO:0000256" key="11">
    <source>
        <dbReference type="ARBA" id="ARBA00022918"/>
    </source>
</evidence>
<dbReference type="FunFam" id="3.10.10.10:FF:000007">
    <property type="entry name" value="Retrovirus-related Pol polyprotein from transposon 17.6-like Protein"/>
    <property type="match status" value="2"/>
</dbReference>
<dbReference type="PROSITE" id="PS00141">
    <property type="entry name" value="ASP_PROTEASE"/>
    <property type="match status" value="2"/>
</dbReference>
<dbReference type="Gene3D" id="3.30.420.10">
    <property type="entry name" value="Ribonuclease H-like superfamily/Ribonuclease H"/>
    <property type="match status" value="1"/>
</dbReference>
<sequence>MAIPEQYDGSSDWDEWLEHFEDAVVVNGWNEAEKLKWLPLSLSQKARSTFRQLPPTIRSLYRSCVTSLKERLDPPSNAAVYRAELENRRRHAQESWSDIGRDIRRLVEKAYPTLSDDAKDIIGLDKFLNTLDRPELVLLVKQRNPKNIEEAVRAALEVESFMIRPVPGLLIGTTIQTPYNADPAKNETSSDISRLTSCLERMQLRLEDIEQRMQAFQPKQRDRRGDYATERAANGQRSERRTCYRCGRDGGDVTTTRKDPHPGSDLMAVVGKIDGCPTNILIDTGSAVTLLQSGVPTEPWRNGNLLAADGTQLTVSGKRWAKLEIGNQAFTHPVVIVENLVQQALLGRDFLRRFGCKLNIADAVLQINGESVRLMEATTARRKVDDIIEEDVTLAPFTECCRLPVAVTRAVVHPREGCVPVKLLNPSLDKVAIHQGKVVATIEVVDPLPLERSLKTHVALPTAIEKLLDEVAQRTTSEKLDKLRALLTDFADVFSTYDGDLGRTTRTEHHINTGDAQPIRLCPCRIPWHFREQMDGLLTDMINKDIIEPSTSPWTAPVVLVKKKDGNVRFCVDFRKLNLVTKKDSYPLPRIDETIDTLARAEWFSTLDLTSGYWKVAVAKEDREKTAFCTPKGLYQFKVMPFGLCNARATFQRVMDLTLTGLKWKKCLVYLDDIVIFGRTFQEHLNNLAEILQRIRQSGLKLKPAKCRLCAKEIPFLGHIVYRDGVRTNPSKTEKVASWPTPTSTSEVRTFLGLASYYRRFVKSFASIARPLHRLTEQGRQFCWSNEAEEAFQRLKRALTTAPILAFPRFDIPFIIDTDASETGIGAVLSQKHDPEGERMIAYASRTLSKTERKYSTTRKELLSIVYFTKLFRPYLVGQRFTLLTDHDSLTWLRNFKEPEGQVARWLEHLQEYDMEVVHRRGRQHNNADAMSRRPEVTEDNGDHPTTEMPSAAVGTAAVSLASNEGAEPLEKPQDENIECESRDLVKQWKHLRLTPAGLAVVVTGKPARWVPPTHARPSILEQLHNGIGGGHLGVKKTAEKVRSRYFWPGWYRDVKAWCDRCEACARRKTPPIVNRAPMESIVVGNPMEIVAVDILGPVPRSKNGNSYIMVVTDYFTRWVEAYALPNQQAETVARKLVQQFVCRFGTPMKLLSDQGTQFQGRLVTELCKLLGIEKIRTTAYHPQCDGMVERFNRTLAMMLTTAMEEAQDDDWETRIPQVCFAYNASVHETTGYAPFEMMFGRPQRPPVDAAFNTNMGKEMTTCNYVEELAAHIRNAFAAARKHSAEEQKRSLVVLPCQQKQKEQEICDTVDRAVRDYRTSLRGELSHPEHRQPQTNAAGARQSLKAMNKINVTANSTPSRGHIAHDWCGLKKTVDWKGRQHQQWYLRGRGGSETHQRDTTITSFIEIARRDCQRTWRSSEVLETAVRGRTMAIPEQYDGSSDWDEWLEHFEDAAFVNGWNEAEKLKWLPLSLSQKARSTFRQLPPSIRSLYRSCVTSLKERLDPPSNAAVYRAELENRRRHAQESWSDISRDIRRLVEKAYPTLSDDAKDIIGLDKFLNTLDRPELVLLVKQRNPKNIEEAVRAALEVESFMIRPVPGLLIGTTIQTPYNADPAKNETSSDISRLTSCLERMQLRLTAYVLPLRKGWTPRPKLRKTVKLNAPPSLGQDGGDVTTTRKDPHPGSDLMAVVGKIDGCPTNILIDTGSAVTLLQSGVPTEPWRNGNLLAADGTQLTVSGKRWAKLEIGNQAFTHPVVIVENLVQQALLGRDFLRRFGCKLNIADAVLQINGESVRLMEATTARRKVDDIIEEDVTLAPFTECCVMVDYRWPLLEPWCIPGKDKLRALLTDFADAFSTYDGDLGRTTRTEHHINTGDAQPIRLCPCRIPWHFREQMDGLLTDMINKDIIEPSTSPWTAPVVLVKKKDGNVRFCVDFRKLNLVTKKDSYPLPRIDETIDTLAGAEWFSTLDLTSGYWQVPVAKEDREKTAFCTPKGLYQFKVMPFGLCNARATFQRVMDLTLTGLKWKKCLVYLDDIVIFGRTFQEHLNNLAEILQRIRQSGLKLKPAKCRLCAKEIPFLGHIVYRDGVRTNPSKTEKVASWPTPTSTSEVRTFLGLASYYRRFVKSFASIARPLHRLTEQGRQFCWSNEAEEAFQRLKRALTTAPILAFPRFDIPFIIDTDASETGIGAVLSQKHDPEGERMIAYASRTLSKTERKYSTTRKELLSIVYFTKLFRPLTWLRNFKEPEGQVARWLEHLQEYDMEVVHRRGRQHNNADAMSRRPEVTEDNGDHPTTEMPSAAVGTAAVSLASNEGAEPLEKPQDENIE</sequence>
<dbReference type="InterPro" id="IPR036397">
    <property type="entry name" value="RNaseH_sf"/>
</dbReference>
<keyword evidence="7" id="KW-0378">Hydrolase</keyword>
<dbReference type="PROSITE" id="PS50175">
    <property type="entry name" value="ASP_PROT_RETROV"/>
    <property type="match status" value="2"/>
</dbReference>
<dbReference type="Gene3D" id="2.40.70.10">
    <property type="entry name" value="Acid Proteases"/>
    <property type="match status" value="2"/>
</dbReference>
<dbReference type="InterPro" id="IPR000477">
    <property type="entry name" value="RT_dom"/>
</dbReference>
<evidence type="ECO:0000313" key="18">
    <source>
        <dbReference type="Proteomes" id="UP000054653"/>
    </source>
</evidence>
<dbReference type="PROSITE" id="PS50994">
    <property type="entry name" value="INTEGRASE"/>
    <property type="match status" value="1"/>
</dbReference>
<evidence type="ECO:0000256" key="6">
    <source>
        <dbReference type="ARBA" id="ARBA00022759"/>
    </source>
</evidence>
<dbReference type="Gene3D" id="3.10.20.370">
    <property type="match status" value="2"/>
</dbReference>
<evidence type="ECO:0000259" key="15">
    <source>
        <dbReference type="PROSITE" id="PS50878"/>
    </source>
</evidence>
<feature type="compositionally biased region" description="Basic and acidic residues" evidence="13">
    <location>
        <begin position="219"/>
        <end position="229"/>
    </location>
</feature>
<evidence type="ECO:0000259" key="14">
    <source>
        <dbReference type="PROSITE" id="PS50175"/>
    </source>
</evidence>
<keyword evidence="11" id="KW-0695">RNA-directed DNA polymerase</keyword>
<dbReference type="GO" id="GO:0004519">
    <property type="term" value="F:endonuclease activity"/>
    <property type="evidence" value="ECO:0007669"/>
    <property type="project" value="UniProtKB-KW"/>
</dbReference>
<dbReference type="FunFam" id="3.10.20.370:FF:000001">
    <property type="entry name" value="Retrovirus-related Pol polyprotein from transposon 17.6-like protein"/>
    <property type="match status" value="2"/>
</dbReference>
<keyword evidence="2" id="KW-0645">Protease</keyword>
<dbReference type="EMBL" id="JYDI01000427">
    <property type="protein sequence ID" value="KRY45026.1"/>
    <property type="molecule type" value="Genomic_DNA"/>
</dbReference>
<keyword evidence="3" id="KW-0808">Transferase</keyword>
<evidence type="ECO:0000313" key="17">
    <source>
        <dbReference type="EMBL" id="KRY45026.1"/>
    </source>
</evidence>
<evidence type="ECO:0000256" key="5">
    <source>
        <dbReference type="ARBA" id="ARBA00022722"/>
    </source>
</evidence>
<reference evidence="17 18" key="1">
    <citation type="submission" date="2015-01" db="EMBL/GenBank/DDBJ databases">
        <title>Evolution of Trichinella species and genotypes.</title>
        <authorList>
            <person name="Korhonen P.K."/>
            <person name="Edoardo P."/>
            <person name="Giuseppe L.R."/>
            <person name="Gasser R.B."/>
        </authorList>
    </citation>
    <scope>NUCLEOTIDE SEQUENCE [LARGE SCALE GENOMIC DNA]</scope>
    <source>
        <strain evidence="17">ISS120</strain>
    </source>
</reference>
<keyword evidence="4" id="KW-0548">Nucleotidyltransferase</keyword>
<feature type="region of interest" description="Disordered" evidence="13">
    <location>
        <begin position="215"/>
        <end position="244"/>
    </location>
</feature>
<keyword evidence="9" id="KW-0694">RNA-binding</keyword>
<dbReference type="InterPro" id="IPR043502">
    <property type="entry name" value="DNA/RNA_pol_sf"/>
</dbReference>
<dbReference type="PROSITE" id="PS50878">
    <property type="entry name" value="RT_POL"/>
    <property type="match status" value="2"/>
</dbReference>
<feature type="region of interest" description="Disordered" evidence="13">
    <location>
        <begin position="924"/>
        <end position="950"/>
    </location>
</feature>
<dbReference type="CDD" id="cd09274">
    <property type="entry name" value="RNase_HI_RT_Ty3"/>
    <property type="match status" value="2"/>
</dbReference>
<dbReference type="GO" id="GO:0003964">
    <property type="term" value="F:RNA-directed DNA polymerase activity"/>
    <property type="evidence" value="ECO:0007669"/>
    <property type="project" value="UniProtKB-KW"/>
</dbReference>
<evidence type="ECO:0000256" key="8">
    <source>
        <dbReference type="ARBA" id="ARBA00022842"/>
    </source>
</evidence>
<accession>A0A0V1C798</accession>
<evidence type="ECO:0000256" key="4">
    <source>
        <dbReference type="ARBA" id="ARBA00022695"/>
    </source>
</evidence>
<dbReference type="GO" id="GO:0004190">
    <property type="term" value="F:aspartic-type endopeptidase activity"/>
    <property type="evidence" value="ECO:0007669"/>
    <property type="project" value="InterPro"/>
</dbReference>
<dbReference type="SUPFAM" id="SSF53098">
    <property type="entry name" value="Ribonuclease H-like"/>
    <property type="match status" value="1"/>
</dbReference>
<proteinExistence type="predicted"/>
<dbReference type="Proteomes" id="UP000054653">
    <property type="component" value="Unassembled WGS sequence"/>
</dbReference>
<dbReference type="GO" id="GO:0006508">
    <property type="term" value="P:proteolysis"/>
    <property type="evidence" value="ECO:0007669"/>
    <property type="project" value="UniProtKB-KW"/>
</dbReference>
<dbReference type="Gene3D" id="3.30.70.270">
    <property type="match status" value="4"/>
</dbReference>
<evidence type="ECO:0000256" key="3">
    <source>
        <dbReference type="ARBA" id="ARBA00022679"/>
    </source>
</evidence>
<dbReference type="Pfam" id="PF17919">
    <property type="entry name" value="RT_RNaseH_2"/>
    <property type="match status" value="2"/>
</dbReference>
<keyword evidence="18" id="KW-1185">Reference proteome</keyword>
<keyword evidence="8" id="KW-0460">Magnesium</keyword>
<evidence type="ECO:0000256" key="12">
    <source>
        <dbReference type="ARBA" id="ARBA00023268"/>
    </source>
</evidence>
<dbReference type="STRING" id="45882.A0A0V1C798"/>
<dbReference type="InterPro" id="IPR001995">
    <property type="entry name" value="Peptidase_A2_cat"/>
</dbReference>
<evidence type="ECO:0000256" key="9">
    <source>
        <dbReference type="ARBA" id="ARBA00022884"/>
    </source>
</evidence>
<keyword evidence="6" id="KW-0255">Endonuclease</keyword>
<keyword evidence="12" id="KW-0511">Multifunctional enzyme</keyword>
<feature type="region of interest" description="Disordered" evidence="13">
    <location>
        <begin position="2266"/>
        <end position="2296"/>
    </location>
</feature>
<evidence type="ECO:0000259" key="16">
    <source>
        <dbReference type="PROSITE" id="PS50994"/>
    </source>
</evidence>
<dbReference type="PANTHER" id="PTHR37984:SF5">
    <property type="entry name" value="PROTEIN NYNRIN-LIKE"/>
    <property type="match status" value="1"/>
</dbReference>
<organism evidence="17 18">
    <name type="scientific">Trichinella britovi</name>
    <name type="common">Parasitic roundworm</name>
    <dbReference type="NCBI Taxonomy" id="45882"/>
    <lineage>
        <taxon>Eukaryota</taxon>
        <taxon>Metazoa</taxon>
        <taxon>Ecdysozoa</taxon>
        <taxon>Nematoda</taxon>
        <taxon>Enoplea</taxon>
        <taxon>Dorylaimia</taxon>
        <taxon>Trichinellida</taxon>
        <taxon>Trichinellidae</taxon>
        <taxon>Trichinella</taxon>
    </lineage>
</organism>
<dbReference type="InterPro" id="IPR041577">
    <property type="entry name" value="RT_RNaseH_2"/>
</dbReference>
<dbReference type="Gene3D" id="1.10.340.70">
    <property type="match status" value="1"/>
</dbReference>
<dbReference type="PANTHER" id="PTHR37984">
    <property type="entry name" value="PROTEIN CBG26694"/>
    <property type="match status" value="1"/>
</dbReference>
<dbReference type="FunFam" id="3.30.420.10:FF:000032">
    <property type="entry name" value="Retrovirus-related Pol polyprotein from transposon 297-like Protein"/>
    <property type="match status" value="1"/>
</dbReference>
<dbReference type="InterPro" id="IPR012337">
    <property type="entry name" value="RNaseH-like_sf"/>
</dbReference>
<dbReference type="InterPro" id="IPR001969">
    <property type="entry name" value="Aspartic_peptidase_AS"/>
</dbReference>
<dbReference type="InterPro" id="IPR050951">
    <property type="entry name" value="Retrovirus_Pol_polyprotein"/>
</dbReference>
<dbReference type="InterPro" id="IPR021109">
    <property type="entry name" value="Peptidase_aspartic_dom_sf"/>
</dbReference>
<dbReference type="GO" id="GO:0015074">
    <property type="term" value="P:DNA integration"/>
    <property type="evidence" value="ECO:0007669"/>
    <property type="project" value="UniProtKB-KW"/>
</dbReference>
<dbReference type="SUPFAM" id="SSF56672">
    <property type="entry name" value="DNA/RNA polymerases"/>
    <property type="match status" value="2"/>
</dbReference>
<dbReference type="GO" id="GO:0003723">
    <property type="term" value="F:RNA binding"/>
    <property type="evidence" value="ECO:0007669"/>
    <property type="project" value="UniProtKB-KW"/>
</dbReference>